<name>A0A414EPH5_9FIRM</name>
<dbReference type="InterPro" id="IPR046335">
    <property type="entry name" value="LacI/GalR-like_sensor"/>
</dbReference>
<evidence type="ECO:0000313" key="4">
    <source>
        <dbReference type="EMBL" id="RHE39021.1"/>
    </source>
</evidence>
<dbReference type="SMART" id="SM00267">
    <property type="entry name" value="GGDEF"/>
    <property type="match status" value="1"/>
</dbReference>
<dbReference type="EMBL" id="QSKF01000009">
    <property type="protein sequence ID" value="RHE39021.1"/>
    <property type="molecule type" value="Genomic_DNA"/>
</dbReference>
<evidence type="ECO:0000313" key="5">
    <source>
        <dbReference type="Proteomes" id="UP000283745"/>
    </source>
</evidence>
<evidence type="ECO:0000256" key="2">
    <source>
        <dbReference type="ARBA" id="ARBA00023125"/>
    </source>
</evidence>
<dbReference type="Pfam" id="PF00990">
    <property type="entry name" value="GGDEF"/>
    <property type="match status" value="1"/>
</dbReference>
<dbReference type="SUPFAM" id="SSF55073">
    <property type="entry name" value="Nucleotide cyclase"/>
    <property type="match status" value="1"/>
</dbReference>
<dbReference type="CDD" id="cd06267">
    <property type="entry name" value="PBP1_LacI_sugar_binding-like"/>
    <property type="match status" value="1"/>
</dbReference>
<comment type="caution">
    <text evidence="4">The sequence shown here is derived from an EMBL/GenBank/DDBJ whole genome shotgun (WGS) entry which is preliminary data.</text>
</comment>
<dbReference type="InterPro" id="IPR029787">
    <property type="entry name" value="Nucleotide_cyclase"/>
</dbReference>
<dbReference type="NCBIfam" id="TIGR00254">
    <property type="entry name" value="GGDEF"/>
    <property type="match status" value="1"/>
</dbReference>
<keyword evidence="3" id="KW-0804">Transcription</keyword>
<dbReference type="PANTHER" id="PTHR30146:SF24">
    <property type="entry name" value="XYLOSE OPERON REGULATORY PROTEIN"/>
    <property type="match status" value="1"/>
</dbReference>
<dbReference type="AlphaFoldDB" id="A0A414EPH5"/>
<dbReference type="Gene3D" id="3.40.50.2300">
    <property type="match status" value="2"/>
</dbReference>
<dbReference type="RefSeq" id="WP_015542031.1">
    <property type="nucleotide sequence ID" value="NZ_CABJFK010000009.1"/>
</dbReference>
<dbReference type="CDD" id="cd01949">
    <property type="entry name" value="GGDEF"/>
    <property type="match status" value="1"/>
</dbReference>
<dbReference type="GO" id="GO:0000976">
    <property type="term" value="F:transcription cis-regulatory region binding"/>
    <property type="evidence" value="ECO:0007669"/>
    <property type="project" value="TreeGrafter"/>
</dbReference>
<protein>
    <submittedName>
        <fullName evidence="4">GGDEF domain-containing protein</fullName>
    </submittedName>
</protein>
<reference evidence="4 5" key="1">
    <citation type="submission" date="2018-08" db="EMBL/GenBank/DDBJ databases">
        <title>A genome reference for cultivated species of the human gut microbiota.</title>
        <authorList>
            <person name="Zou Y."/>
            <person name="Xue W."/>
            <person name="Luo G."/>
        </authorList>
    </citation>
    <scope>NUCLEOTIDE SEQUENCE [LARGE SCALE GENOMIC DNA]</scope>
    <source>
        <strain evidence="4 5">AM28-23</strain>
    </source>
</reference>
<dbReference type="PANTHER" id="PTHR30146">
    <property type="entry name" value="LACI-RELATED TRANSCRIPTIONAL REPRESSOR"/>
    <property type="match status" value="1"/>
</dbReference>
<dbReference type="SUPFAM" id="SSF53822">
    <property type="entry name" value="Periplasmic binding protein-like I"/>
    <property type="match status" value="1"/>
</dbReference>
<gene>
    <name evidence="4" type="ORF">DW740_11800</name>
</gene>
<accession>A0A414EPH5</accession>
<dbReference type="PROSITE" id="PS50887">
    <property type="entry name" value="GGDEF"/>
    <property type="match status" value="1"/>
</dbReference>
<dbReference type="Gene3D" id="3.30.70.270">
    <property type="match status" value="1"/>
</dbReference>
<evidence type="ECO:0000256" key="3">
    <source>
        <dbReference type="ARBA" id="ARBA00023163"/>
    </source>
</evidence>
<dbReference type="GO" id="GO:0003700">
    <property type="term" value="F:DNA-binding transcription factor activity"/>
    <property type="evidence" value="ECO:0007669"/>
    <property type="project" value="TreeGrafter"/>
</dbReference>
<dbReference type="Proteomes" id="UP000283745">
    <property type="component" value="Unassembled WGS sequence"/>
</dbReference>
<sequence>MKKIAFITNGQARYLTHEWLHGYRRYISDHHSDIDLYIFHCFGNFSQDQSYNIGEYNIFRLPRLSDFDGILLDLALISDHELKEEIIIRARRASVPVISLLDKIPDLYFSGIDDYHATCSLVEHLIAEHGCTKLNYVGGIIGNYENQQRFLAYRDTLSKHGIPFDPNRIYEHNYEVETGLRAFAAFQDKELLPDAFVCANDNIAAGVCLAAQEAGFSVPDNFLVTGFDNATRAINFYPPITTVEFSKAHIMYNALGLLADVWNGTAKSSQVFSPTRCIYRESSGCTSLFPADPGKYVSSQIMAEVRQGNMLNWMMELDRFLLDCNSFTELADHLHTWLTRHECGSLYLLMNPDIFMLENVDSLPEVPDDIYKSIGYPDRMAVVYPHTSAGKSVQIDLSKGELLPDADNSETAHIYLFAAVHFREREIGYLILENCDYLTEHQFLFETLRTFVTAIEALYGKLILRKKNKQLSQLYIHDSLTGLYNRMAYEKLALPVFNQYMNSKKPVGIIFIDADHLKYINDNFGHDMGNLAISSIASVIRQHCPDNSVSMRYGGDEFVCVIPDYDQTQLQKLKQNLLDSLATLSRNSRMAFPIEASIGFVVADDSVFSLNDYINLADEKMYIDKKNRKAGR</sequence>
<keyword evidence="2" id="KW-0238">DNA-binding</keyword>
<dbReference type="InterPro" id="IPR043128">
    <property type="entry name" value="Rev_trsase/Diguanyl_cyclase"/>
</dbReference>
<dbReference type="InterPro" id="IPR028082">
    <property type="entry name" value="Peripla_BP_I"/>
</dbReference>
<dbReference type="InterPro" id="IPR000160">
    <property type="entry name" value="GGDEF_dom"/>
</dbReference>
<evidence type="ECO:0000256" key="1">
    <source>
        <dbReference type="ARBA" id="ARBA00023015"/>
    </source>
</evidence>
<dbReference type="Pfam" id="PF13377">
    <property type="entry name" value="Peripla_BP_3"/>
    <property type="match status" value="1"/>
</dbReference>
<keyword evidence="1" id="KW-0805">Transcription regulation</keyword>
<organism evidence="4 5">
    <name type="scientific">Blautia obeum</name>
    <dbReference type="NCBI Taxonomy" id="40520"/>
    <lineage>
        <taxon>Bacteria</taxon>
        <taxon>Bacillati</taxon>
        <taxon>Bacillota</taxon>
        <taxon>Clostridia</taxon>
        <taxon>Lachnospirales</taxon>
        <taxon>Lachnospiraceae</taxon>
        <taxon>Blautia</taxon>
    </lineage>
</organism>
<proteinExistence type="predicted"/>